<evidence type="ECO:0000313" key="1">
    <source>
        <dbReference type="EMBL" id="GFD03241.1"/>
    </source>
</evidence>
<reference evidence="1" key="1">
    <citation type="journal article" date="2019" name="Sci. Rep.">
        <title>Draft genome of Tanacetum cinerariifolium, the natural source of mosquito coil.</title>
        <authorList>
            <person name="Yamashiro T."/>
            <person name="Shiraishi A."/>
            <person name="Satake H."/>
            <person name="Nakayama K."/>
        </authorList>
    </citation>
    <scope>NUCLEOTIDE SEQUENCE</scope>
</reference>
<feature type="non-terminal residue" evidence="1">
    <location>
        <position position="1"/>
    </location>
</feature>
<comment type="caution">
    <text evidence="1">The sequence shown here is derived from an EMBL/GenBank/DDBJ whole genome shotgun (WGS) entry which is preliminary data.</text>
</comment>
<name>A0A699T270_TANCI</name>
<gene>
    <name evidence="1" type="ORF">Tci_875210</name>
</gene>
<proteinExistence type="predicted"/>
<dbReference type="EMBL" id="BKCJ011203603">
    <property type="protein sequence ID" value="GFD03241.1"/>
    <property type="molecule type" value="Genomic_DNA"/>
</dbReference>
<sequence>LYGGVGGVAVGGGVGCGGFGGGGTWSGGERRVRESGVEGWIDRVTSNLFGFAEKIPPEKFSGGGVVTAGGRPTVAAAGGGEWGESNKKCVY</sequence>
<protein>
    <submittedName>
        <fullName evidence="1">Uncharacterized protein</fullName>
    </submittedName>
</protein>
<dbReference type="AlphaFoldDB" id="A0A699T270"/>
<accession>A0A699T270</accession>
<organism evidence="1">
    <name type="scientific">Tanacetum cinerariifolium</name>
    <name type="common">Dalmatian daisy</name>
    <name type="synonym">Chrysanthemum cinerariifolium</name>
    <dbReference type="NCBI Taxonomy" id="118510"/>
    <lineage>
        <taxon>Eukaryota</taxon>
        <taxon>Viridiplantae</taxon>
        <taxon>Streptophyta</taxon>
        <taxon>Embryophyta</taxon>
        <taxon>Tracheophyta</taxon>
        <taxon>Spermatophyta</taxon>
        <taxon>Magnoliopsida</taxon>
        <taxon>eudicotyledons</taxon>
        <taxon>Gunneridae</taxon>
        <taxon>Pentapetalae</taxon>
        <taxon>asterids</taxon>
        <taxon>campanulids</taxon>
        <taxon>Asterales</taxon>
        <taxon>Asteraceae</taxon>
        <taxon>Asteroideae</taxon>
        <taxon>Anthemideae</taxon>
        <taxon>Anthemidinae</taxon>
        <taxon>Tanacetum</taxon>
    </lineage>
</organism>